<dbReference type="InterPro" id="IPR029063">
    <property type="entry name" value="SAM-dependent_MTases_sf"/>
</dbReference>
<reference evidence="6 7" key="1">
    <citation type="submission" date="2016-12" db="EMBL/GenBank/DDBJ databases">
        <authorList>
            <person name="Song W.-J."/>
            <person name="Kurnit D.M."/>
        </authorList>
    </citation>
    <scope>NUCLEOTIDE SEQUENCE [LARGE SCALE GENOMIC DNA]</scope>
    <source>
        <strain evidence="6 7">DSM 12503</strain>
    </source>
</reference>
<dbReference type="GO" id="GO:0016874">
    <property type="term" value="F:ligase activity"/>
    <property type="evidence" value="ECO:0007669"/>
    <property type="project" value="UniProtKB-KW"/>
</dbReference>
<dbReference type="CDD" id="cd19535">
    <property type="entry name" value="Cyc_NRPS"/>
    <property type="match status" value="1"/>
</dbReference>
<evidence type="ECO:0000256" key="2">
    <source>
        <dbReference type="ARBA" id="ARBA00022450"/>
    </source>
</evidence>
<dbReference type="InterPro" id="IPR001242">
    <property type="entry name" value="Condensation_dom"/>
</dbReference>
<dbReference type="Gene3D" id="3.40.50.12780">
    <property type="entry name" value="N-terminal domain of ligase-like"/>
    <property type="match status" value="1"/>
</dbReference>
<dbReference type="GO" id="GO:0009403">
    <property type="term" value="P:toxin biosynthetic process"/>
    <property type="evidence" value="ECO:0007669"/>
    <property type="project" value="UniProtKB-ARBA"/>
</dbReference>
<dbReference type="Proteomes" id="UP000184612">
    <property type="component" value="Unassembled WGS sequence"/>
</dbReference>
<dbReference type="SUPFAM" id="SSF47336">
    <property type="entry name" value="ACP-like"/>
    <property type="match status" value="1"/>
</dbReference>
<evidence type="ECO:0000313" key="6">
    <source>
        <dbReference type="EMBL" id="SHO52356.1"/>
    </source>
</evidence>
<proteinExistence type="predicted"/>
<dbReference type="PROSITE" id="PS50075">
    <property type="entry name" value="CARRIER"/>
    <property type="match status" value="1"/>
</dbReference>
<dbReference type="PANTHER" id="PTHR45527">
    <property type="entry name" value="NONRIBOSOMAL PEPTIDE SYNTHETASE"/>
    <property type="match status" value="1"/>
</dbReference>
<dbReference type="STRING" id="1121345.SAMN02745217_03608"/>
<gene>
    <name evidence="6" type="ORF">SAMN02745217_03608</name>
</gene>
<keyword evidence="7" id="KW-1185">Reference proteome</keyword>
<feature type="domain" description="Carrier" evidence="5">
    <location>
        <begin position="1321"/>
        <end position="1395"/>
    </location>
</feature>
<evidence type="ECO:0000256" key="3">
    <source>
        <dbReference type="ARBA" id="ARBA00022553"/>
    </source>
</evidence>
<dbReference type="InterPro" id="IPR013217">
    <property type="entry name" value="Methyltransf_12"/>
</dbReference>
<dbReference type="Gene3D" id="3.30.559.10">
    <property type="entry name" value="Chloramphenicol acetyltransferase-like domain"/>
    <property type="match status" value="1"/>
</dbReference>
<name>A0A1M7YID9_9FIRM</name>
<accession>A0A1M7YID9</accession>
<dbReference type="InterPro" id="IPR009081">
    <property type="entry name" value="PP-bd_ACP"/>
</dbReference>
<dbReference type="PANTHER" id="PTHR45527:SF10">
    <property type="entry name" value="PYOCHELIN SYNTHASE PCHF"/>
    <property type="match status" value="1"/>
</dbReference>
<dbReference type="Pfam" id="PF08242">
    <property type="entry name" value="Methyltransf_12"/>
    <property type="match status" value="1"/>
</dbReference>
<dbReference type="InterPro" id="IPR042099">
    <property type="entry name" value="ANL_N_sf"/>
</dbReference>
<dbReference type="InterPro" id="IPR057737">
    <property type="entry name" value="Condensation_MtbB-like"/>
</dbReference>
<dbReference type="GO" id="GO:0005737">
    <property type="term" value="C:cytoplasm"/>
    <property type="evidence" value="ECO:0007669"/>
    <property type="project" value="TreeGrafter"/>
</dbReference>
<evidence type="ECO:0000256" key="1">
    <source>
        <dbReference type="ARBA" id="ARBA00001957"/>
    </source>
</evidence>
<dbReference type="CDD" id="cd02440">
    <property type="entry name" value="AdoMet_MTases"/>
    <property type="match status" value="1"/>
</dbReference>
<keyword evidence="3" id="KW-0597">Phosphoprotein</keyword>
<evidence type="ECO:0000256" key="4">
    <source>
        <dbReference type="ARBA" id="ARBA00022598"/>
    </source>
</evidence>
<dbReference type="Gene3D" id="3.30.300.30">
    <property type="match status" value="2"/>
</dbReference>
<dbReference type="GO" id="GO:0031177">
    <property type="term" value="F:phosphopantetheine binding"/>
    <property type="evidence" value="ECO:0007669"/>
    <property type="project" value="TreeGrafter"/>
</dbReference>
<dbReference type="GO" id="GO:0008610">
    <property type="term" value="P:lipid biosynthetic process"/>
    <property type="evidence" value="ECO:0007669"/>
    <property type="project" value="UniProtKB-ARBA"/>
</dbReference>
<dbReference type="Pfam" id="PF00501">
    <property type="entry name" value="AMP-binding"/>
    <property type="match status" value="1"/>
</dbReference>
<dbReference type="Gene3D" id="3.40.50.150">
    <property type="entry name" value="Vaccinia Virus protein VP39"/>
    <property type="match status" value="1"/>
</dbReference>
<evidence type="ECO:0000259" key="5">
    <source>
        <dbReference type="PROSITE" id="PS50075"/>
    </source>
</evidence>
<dbReference type="Gene3D" id="3.30.559.30">
    <property type="entry name" value="Nonribosomal peptide synthetase, condensation domain"/>
    <property type="match status" value="1"/>
</dbReference>
<organism evidence="6 7">
    <name type="scientific">Anaerocolumna xylanovorans DSM 12503</name>
    <dbReference type="NCBI Taxonomy" id="1121345"/>
    <lineage>
        <taxon>Bacteria</taxon>
        <taxon>Bacillati</taxon>
        <taxon>Bacillota</taxon>
        <taxon>Clostridia</taxon>
        <taxon>Lachnospirales</taxon>
        <taxon>Lachnospiraceae</taxon>
        <taxon>Anaerocolumna</taxon>
    </lineage>
</organism>
<dbReference type="InterPro" id="IPR036736">
    <property type="entry name" value="ACP-like_sf"/>
</dbReference>
<dbReference type="InterPro" id="IPR010071">
    <property type="entry name" value="AA_adenyl_dom"/>
</dbReference>
<dbReference type="EMBL" id="FRFD01000011">
    <property type="protein sequence ID" value="SHO52356.1"/>
    <property type="molecule type" value="Genomic_DNA"/>
</dbReference>
<sequence length="1425" mass="163567">MKKLPLSNIQRAYFMGRDDLLELNGVSTHIYYECKTKLDSKKFETAFNKVIKSQPMLRAVFDNKGYQIILDEVPEYHIEVEDLRKNSIKEIDGLMKMHREQMSHKVFDAAKWPLFQITFKRVTDEESIMTVGFDLLIADGKSLVDMFGMVMDQYDKETVILPQMEKDFEDYIILKEEEKKSARYRNSREYWLSRIEDIADAPHVIEGNNLNVKNVRFERFEHFIDADNWNRIKSKLNQQKITPTIGTLSAYCAVMGYWSNQKKFTINTPVSSMFRRKKEASLIIGDFTEAMLIQAEKYELNKNFSDYMKEVEHSFRASYKHNTFDGIEVMNAIRNRKAEKVIMPVVFTSMLFKEDSFSNMERVGDITYGISQTPQVYLDCQLMERRGSLSITWDYVEALFDKEKLNYMFKQFVDIILKLQEDEIDLEDILTIPKKQKIELEKYNSTEVERPAMNLGCLFERSFHKYSNLMAVKDDEKELTYAQLDQWSGAIAAFLNEKGIHTNDRVGILCHRCVETVVNMLGVMKSGAAYVPIDPNYPEDRRNFIYSNSSCILLLDREMAISCKNGRTAKASFAAPEDVAYVIYTSGSTGTPKGVIISNDAVCNTVLNINSRFSIDSEDRLLGLASFGFDLSVYDVLGALSSGAKLIISENPQNIKVIRRNLAENNITFWNSVPAIMELFVDSVEEDYVNRNLRLALLSGDWIPINLIDKVRKHFPSARIVSLGGATEGSIWSIYYDIDCCVDGMRSIPYGYPMENQKMYILDEAMKQLPYEVEGEIYIGGRGVACGYENDKERTDDTFIKHPEFGCLYKTGDYGRMISKGYMEFCGRKDNQVKIRGYRIELAEIDKAISDIDGIKCAVTDVYNNGTGGKSLVTYLVTEDEREGGSRITGEIDRIAREECSRLDSVYDFRYIEEINASLEEACTASMIKTLSDLHAWDDVSGSTNVRKIMKDNNIPEKFEKLLTEWMNELTEDGYFEKAADQYQLIKEIADNAEQLWNAEVFQGAAGAVDILNKFIKESCDNHLKLLSGEVNALSLFFPKGETYIAESMYQNNPVSKYINTVTQRTLLHYVSGFDQKRKIKILEIGAGIGGTTAEIFEELGNYNVEYTFTDVTDLFLTNARKLYGGFDYIKYSMLDINSDFQIQGYEYGYYDIVIAANVLHDAVNLDKTIGYISNILDKEGLLFLVEATRNLRSQMSSVGFIEGFSSYEDERKKTNKPLLDKEGWNRVLSANGMKNVRAYPVSEKIEDSIWQSLIISQNGYGRINVRPDFIRNTIAGKLPEHMIPVRYLRINEIPLSNNGKVNKKLLLKIDDNKIYHIHEQPKNDMEKMLVEIWREVLNKNEIGVKDDFFELGGDSLKAISIIAKTENQGYELKIADLYNNRTIEKIENVIIKVSNSDRYETEDFENEILLESDEMEMILQAQNK</sequence>
<dbReference type="RefSeq" id="WP_073590261.1">
    <property type="nucleotide sequence ID" value="NZ_FRFD01000011.1"/>
</dbReference>
<evidence type="ECO:0000313" key="7">
    <source>
        <dbReference type="Proteomes" id="UP000184612"/>
    </source>
</evidence>
<dbReference type="OrthoDB" id="9778383at2"/>
<dbReference type="SUPFAM" id="SSF52777">
    <property type="entry name" value="CoA-dependent acyltransferases"/>
    <property type="match status" value="2"/>
</dbReference>
<dbReference type="SUPFAM" id="SSF53335">
    <property type="entry name" value="S-adenosyl-L-methionine-dependent methyltransferases"/>
    <property type="match status" value="1"/>
</dbReference>
<dbReference type="InterPro" id="IPR000873">
    <property type="entry name" value="AMP-dep_synth/lig_dom"/>
</dbReference>
<dbReference type="NCBIfam" id="TIGR01733">
    <property type="entry name" value="AA-adenyl-dom"/>
    <property type="match status" value="1"/>
</dbReference>
<dbReference type="Pfam" id="PF00550">
    <property type="entry name" value="PP-binding"/>
    <property type="match status" value="1"/>
</dbReference>
<dbReference type="SUPFAM" id="SSF56801">
    <property type="entry name" value="Acetyl-CoA synthetase-like"/>
    <property type="match status" value="1"/>
</dbReference>
<dbReference type="InterPro" id="IPR023213">
    <property type="entry name" value="CAT-like_dom_sf"/>
</dbReference>
<dbReference type="PROSITE" id="PS00455">
    <property type="entry name" value="AMP_BINDING"/>
    <property type="match status" value="1"/>
</dbReference>
<protein>
    <submittedName>
        <fullName evidence="6">Pyochelin synthetase</fullName>
    </submittedName>
</protein>
<comment type="cofactor">
    <cofactor evidence="1">
        <name>pantetheine 4'-phosphate</name>
        <dbReference type="ChEBI" id="CHEBI:47942"/>
    </cofactor>
</comment>
<dbReference type="GO" id="GO:0043041">
    <property type="term" value="P:amino acid activation for nonribosomal peptide biosynthetic process"/>
    <property type="evidence" value="ECO:0007669"/>
    <property type="project" value="TreeGrafter"/>
</dbReference>
<dbReference type="FunFam" id="1.10.1200.10:FF:000005">
    <property type="entry name" value="Nonribosomal peptide synthetase 1"/>
    <property type="match status" value="1"/>
</dbReference>
<dbReference type="InterPro" id="IPR045851">
    <property type="entry name" value="AMP-bd_C_sf"/>
</dbReference>
<keyword evidence="4" id="KW-0436">Ligase</keyword>
<dbReference type="Pfam" id="PF00668">
    <property type="entry name" value="Condensation"/>
    <property type="match status" value="1"/>
</dbReference>
<dbReference type="InterPro" id="IPR020845">
    <property type="entry name" value="AMP-binding_CS"/>
</dbReference>
<dbReference type="Gene3D" id="1.10.1200.10">
    <property type="entry name" value="ACP-like"/>
    <property type="match status" value="1"/>
</dbReference>
<keyword evidence="2" id="KW-0596">Phosphopantetheine</keyword>